<dbReference type="Proteomes" id="UP000502928">
    <property type="component" value="Chromosome"/>
</dbReference>
<keyword evidence="2" id="KW-1185">Reference proteome</keyword>
<organism evidence="1 2">
    <name type="scientific">Flagellimonas oceani</name>
    <dbReference type="NCBI Taxonomy" id="2698672"/>
    <lineage>
        <taxon>Bacteria</taxon>
        <taxon>Pseudomonadati</taxon>
        <taxon>Bacteroidota</taxon>
        <taxon>Flavobacteriia</taxon>
        <taxon>Flavobacteriales</taxon>
        <taxon>Flavobacteriaceae</taxon>
        <taxon>Flagellimonas</taxon>
    </lineage>
</organism>
<dbReference type="EMBL" id="CP049616">
    <property type="protein sequence ID" value="QII43878.1"/>
    <property type="molecule type" value="Genomic_DNA"/>
</dbReference>
<name>A0A6G7IZV5_9FLAO</name>
<reference evidence="1 2" key="1">
    <citation type="submission" date="2020-02" db="EMBL/GenBank/DDBJ databases">
        <title>Complete genome of Muricauda sp. 501str8.</title>
        <authorList>
            <person name="Dong B."/>
            <person name="Zhu S."/>
            <person name="Yang J."/>
            <person name="Chen J."/>
        </authorList>
    </citation>
    <scope>NUCLEOTIDE SEQUENCE [LARGE SCALE GENOMIC DNA]</scope>
    <source>
        <strain evidence="1 2">501str8</strain>
    </source>
</reference>
<evidence type="ECO:0008006" key="3">
    <source>
        <dbReference type="Google" id="ProtNLM"/>
    </source>
</evidence>
<dbReference type="RefSeq" id="WP_166247539.1">
    <property type="nucleotide sequence ID" value="NZ_CP049616.1"/>
</dbReference>
<evidence type="ECO:0000313" key="2">
    <source>
        <dbReference type="Proteomes" id="UP000502928"/>
    </source>
</evidence>
<gene>
    <name evidence="1" type="ORF">GVT53_04035</name>
</gene>
<dbReference type="KEGG" id="mut:GVT53_04035"/>
<protein>
    <recommendedName>
        <fullName evidence="3">Lipoprotein</fullName>
    </recommendedName>
</protein>
<dbReference type="AlphaFoldDB" id="A0A6G7IZV5"/>
<dbReference type="PROSITE" id="PS51257">
    <property type="entry name" value="PROKAR_LIPOPROTEIN"/>
    <property type="match status" value="1"/>
</dbReference>
<accession>A0A6G7IZV5</accession>
<sequence>MPKIKFTLLTLLCVVLTSCKTKEKHEFPLEKRYWDENDYKEVVFELNYAYDEDEKLPTFDNPQTKPIVEKLTDQQNFIVVLDDQELGLKYKNQIAEKFFKQWQEMSDIYSVTDRKDQYPYEKEFLAVWHFGLALQLKYFKLGNDYILESADDPNSIRVTNKVESNVKTLIRNYLIYLDLIDHEDTFTEEGKGILAEGIDKYFAQLLKLYPDSDYSEMKQKSESMLKKSESDQIKSSLNSLIETIDQFKKAA</sequence>
<proteinExistence type="predicted"/>
<evidence type="ECO:0000313" key="1">
    <source>
        <dbReference type="EMBL" id="QII43878.1"/>
    </source>
</evidence>